<dbReference type="AlphaFoldDB" id="A0A1G8LV71"/>
<evidence type="ECO:0000313" key="2">
    <source>
        <dbReference type="EMBL" id="SDI59612.1"/>
    </source>
</evidence>
<dbReference type="Gene3D" id="1.20.120.330">
    <property type="entry name" value="Nucleotidyltransferases domain 2"/>
    <property type="match status" value="1"/>
</dbReference>
<proteinExistence type="predicted"/>
<evidence type="ECO:0000313" key="3">
    <source>
        <dbReference type="Proteomes" id="UP000198853"/>
    </source>
</evidence>
<dbReference type="SMART" id="SM00748">
    <property type="entry name" value="HEPN"/>
    <property type="match status" value="1"/>
</dbReference>
<evidence type="ECO:0000259" key="1">
    <source>
        <dbReference type="PROSITE" id="PS50910"/>
    </source>
</evidence>
<accession>A0A1G8LV71</accession>
<gene>
    <name evidence="2" type="ORF">SAMN04488123_103297</name>
</gene>
<sequence>MNHKSVAEEWFSYARSDLEVAKFLKNMRPIPLEIICYHCQQSAEKHLKGYIAYNGGEIHRTHDLNILNKICTRYHQRFKELTDECIHLTDYGIQTRYPFELQINEEDMNSALKSATTIQKFVMRFVD</sequence>
<dbReference type="InterPro" id="IPR007842">
    <property type="entry name" value="HEPN_dom"/>
</dbReference>
<dbReference type="RefSeq" id="WP_090396930.1">
    <property type="nucleotide sequence ID" value="NZ_FNEN01000003.1"/>
</dbReference>
<reference evidence="2 3" key="1">
    <citation type="submission" date="2016-10" db="EMBL/GenBank/DDBJ databases">
        <authorList>
            <person name="de Groot N.N."/>
        </authorList>
    </citation>
    <scope>NUCLEOTIDE SEQUENCE [LARGE SCALE GENOMIC DNA]</scope>
    <source>
        <strain evidence="2 3">DSM 21771</strain>
    </source>
</reference>
<name>A0A1G8LV71_9BACI</name>
<dbReference type="Proteomes" id="UP000198853">
    <property type="component" value="Unassembled WGS sequence"/>
</dbReference>
<dbReference type="PROSITE" id="PS50910">
    <property type="entry name" value="HEPN"/>
    <property type="match status" value="1"/>
</dbReference>
<dbReference type="EMBL" id="FNEN01000003">
    <property type="protein sequence ID" value="SDI59612.1"/>
    <property type="molecule type" value="Genomic_DNA"/>
</dbReference>
<dbReference type="SUPFAM" id="SSF81593">
    <property type="entry name" value="Nucleotidyltransferase substrate binding subunit/domain"/>
    <property type="match status" value="1"/>
</dbReference>
<protein>
    <submittedName>
        <fullName evidence="2">HEPN domain-containing protein</fullName>
    </submittedName>
</protein>
<dbReference type="OrthoDB" id="9808176at2"/>
<organism evidence="2 3">
    <name type="scientific">Natribacillus halophilus</name>
    <dbReference type="NCBI Taxonomy" id="549003"/>
    <lineage>
        <taxon>Bacteria</taxon>
        <taxon>Bacillati</taxon>
        <taxon>Bacillota</taxon>
        <taxon>Bacilli</taxon>
        <taxon>Bacillales</taxon>
        <taxon>Bacillaceae</taxon>
        <taxon>Natribacillus</taxon>
    </lineage>
</organism>
<dbReference type="Pfam" id="PF05168">
    <property type="entry name" value="HEPN"/>
    <property type="match status" value="1"/>
</dbReference>
<feature type="domain" description="HEPN" evidence="1">
    <location>
        <begin position="13"/>
        <end position="118"/>
    </location>
</feature>
<keyword evidence="3" id="KW-1185">Reference proteome</keyword>